<keyword evidence="2" id="KW-1185">Reference proteome</keyword>
<sequence>MLVNAFTSIFTPPLFDKVACLEININIKRDKRSANGGSALDTTSASITLTSYCEELTRRLRNENRVLYSMQHPHHPCKISVDMEDSGLSRICPGPLWK</sequence>
<reference evidence="2" key="1">
    <citation type="submission" date="2014-09" db="EMBL/GenBank/DDBJ databases">
        <authorList>
            <person name="Sharma Rahul"/>
            <person name="Thines Marco"/>
        </authorList>
    </citation>
    <scope>NUCLEOTIDE SEQUENCE [LARGE SCALE GENOMIC DNA]</scope>
</reference>
<dbReference type="Proteomes" id="UP000054928">
    <property type="component" value="Unassembled WGS sequence"/>
</dbReference>
<organism evidence="1 2">
    <name type="scientific">Plasmopara halstedii</name>
    <name type="common">Downy mildew of sunflower</name>
    <dbReference type="NCBI Taxonomy" id="4781"/>
    <lineage>
        <taxon>Eukaryota</taxon>
        <taxon>Sar</taxon>
        <taxon>Stramenopiles</taxon>
        <taxon>Oomycota</taxon>
        <taxon>Peronosporomycetes</taxon>
        <taxon>Peronosporales</taxon>
        <taxon>Peronosporaceae</taxon>
        <taxon>Plasmopara</taxon>
    </lineage>
</organism>
<accession>A0A0P1AH72</accession>
<dbReference type="EMBL" id="CCYD01000442">
    <property type="protein sequence ID" value="CEG39837.1"/>
    <property type="molecule type" value="Genomic_DNA"/>
</dbReference>
<protein>
    <submittedName>
        <fullName evidence="1">Uncharacterized protein</fullName>
    </submittedName>
</protein>
<evidence type="ECO:0000313" key="1">
    <source>
        <dbReference type="EMBL" id="CEG39837.1"/>
    </source>
</evidence>
<evidence type="ECO:0000313" key="2">
    <source>
        <dbReference type="Proteomes" id="UP000054928"/>
    </source>
</evidence>
<proteinExistence type="predicted"/>
<dbReference type="GeneID" id="36405126"/>
<dbReference type="AlphaFoldDB" id="A0A0P1AH72"/>
<dbReference type="RefSeq" id="XP_024576206.1">
    <property type="nucleotide sequence ID" value="XM_024725428.1"/>
</dbReference>
<name>A0A0P1AH72_PLAHL</name>